<sequence length="115" mass="13240">MFRNASWDAVYSAGFQQRTSKLDFGNENGYSYLFSSIFCQFLWGACARYLAFTCAGDWYGTDFLFYTAFLVFHCVGDGDPKTTSDVHPMRYKWNALRHLFSLARISGPAAKWFPH</sequence>
<proteinExistence type="predicted"/>
<evidence type="ECO:0000313" key="2">
    <source>
        <dbReference type="Proteomes" id="UP001151760"/>
    </source>
</evidence>
<protein>
    <submittedName>
        <fullName evidence="1">Uncharacterized protein</fullName>
    </submittedName>
</protein>
<accession>A0ABQ5D1Z7</accession>
<dbReference type="Proteomes" id="UP001151760">
    <property type="component" value="Unassembled WGS sequence"/>
</dbReference>
<gene>
    <name evidence="1" type="ORF">Tco_0922942</name>
</gene>
<reference evidence="1" key="1">
    <citation type="journal article" date="2022" name="Int. J. Mol. Sci.">
        <title>Draft Genome of Tanacetum Coccineum: Genomic Comparison of Closely Related Tanacetum-Family Plants.</title>
        <authorList>
            <person name="Yamashiro T."/>
            <person name="Shiraishi A."/>
            <person name="Nakayama K."/>
            <person name="Satake H."/>
        </authorList>
    </citation>
    <scope>NUCLEOTIDE SEQUENCE</scope>
</reference>
<organism evidence="1 2">
    <name type="scientific">Tanacetum coccineum</name>
    <dbReference type="NCBI Taxonomy" id="301880"/>
    <lineage>
        <taxon>Eukaryota</taxon>
        <taxon>Viridiplantae</taxon>
        <taxon>Streptophyta</taxon>
        <taxon>Embryophyta</taxon>
        <taxon>Tracheophyta</taxon>
        <taxon>Spermatophyta</taxon>
        <taxon>Magnoliopsida</taxon>
        <taxon>eudicotyledons</taxon>
        <taxon>Gunneridae</taxon>
        <taxon>Pentapetalae</taxon>
        <taxon>asterids</taxon>
        <taxon>campanulids</taxon>
        <taxon>Asterales</taxon>
        <taxon>Asteraceae</taxon>
        <taxon>Asteroideae</taxon>
        <taxon>Anthemideae</taxon>
        <taxon>Anthemidinae</taxon>
        <taxon>Tanacetum</taxon>
    </lineage>
</organism>
<name>A0ABQ5D1Z7_9ASTR</name>
<keyword evidence="2" id="KW-1185">Reference proteome</keyword>
<dbReference type="EMBL" id="BQNB010014800">
    <property type="protein sequence ID" value="GJT32523.1"/>
    <property type="molecule type" value="Genomic_DNA"/>
</dbReference>
<comment type="caution">
    <text evidence="1">The sequence shown here is derived from an EMBL/GenBank/DDBJ whole genome shotgun (WGS) entry which is preliminary data.</text>
</comment>
<evidence type="ECO:0000313" key="1">
    <source>
        <dbReference type="EMBL" id="GJT32523.1"/>
    </source>
</evidence>
<reference evidence="1" key="2">
    <citation type="submission" date="2022-01" db="EMBL/GenBank/DDBJ databases">
        <authorList>
            <person name="Yamashiro T."/>
            <person name="Shiraishi A."/>
            <person name="Satake H."/>
            <person name="Nakayama K."/>
        </authorList>
    </citation>
    <scope>NUCLEOTIDE SEQUENCE</scope>
</reference>